<accession>A0A840KDR2</accession>
<dbReference type="AlphaFoldDB" id="A0A840KDR2"/>
<feature type="transmembrane region" description="Helical" evidence="1">
    <location>
        <begin position="54"/>
        <end position="70"/>
    </location>
</feature>
<feature type="transmembrane region" description="Helical" evidence="1">
    <location>
        <begin position="7"/>
        <end position="23"/>
    </location>
</feature>
<comment type="caution">
    <text evidence="2">The sequence shown here is derived from an EMBL/GenBank/DDBJ whole genome shotgun (WGS) entry which is preliminary data.</text>
</comment>
<keyword evidence="1" id="KW-1133">Transmembrane helix</keyword>
<dbReference type="EMBL" id="JACHLE010000001">
    <property type="protein sequence ID" value="MBB4805680.1"/>
    <property type="molecule type" value="Genomic_DNA"/>
</dbReference>
<keyword evidence="3" id="KW-1185">Reference proteome</keyword>
<reference evidence="2 3" key="1">
    <citation type="submission" date="2020-08" db="EMBL/GenBank/DDBJ databases">
        <title>Functional genomics of gut bacteria from endangered species of beetles.</title>
        <authorList>
            <person name="Carlos-Shanley C."/>
        </authorList>
    </citation>
    <scope>NUCLEOTIDE SEQUENCE [LARGE SCALE GENOMIC DNA]</scope>
    <source>
        <strain evidence="2 3">S00151</strain>
    </source>
</reference>
<feature type="transmembrane region" description="Helical" evidence="1">
    <location>
        <begin position="29"/>
        <end position="47"/>
    </location>
</feature>
<evidence type="ECO:0000256" key="1">
    <source>
        <dbReference type="SAM" id="Phobius"/>
    </source>
</evidence>
<keyword evidence="1" id="KW-0472">Membrane</keyword>
<feature type="transmembrane region" description="Helical" evidence="1">
    <location>
        <begin position="76"/>
        <end position="94"/>
    </location>
</feature>
<gene>
    <name evidence="2" type="ORF">HNP38_000952</name>
</gene>
<dbReference type="RefSeq" id="WP_184185229.1">
    <property type="nucleotide sequence ID" value="NZ_JACHLE010000001.1"/>
</dbReference>
<evidence type="ECO:0000313" key="2">
    <source>
        <dbReference type="EMBL" id="MBB4805680.1"/>
    </source>
</evidence>
<organism evidence="2 3">
    <name type="scientific">Chryseobacterium defluvii</name>
    <dbReference type="NCBI Taxonomy" id="160396"/>
    <lineage>
        <taxon>Bacteria</taxon>
        <taxon>Pseudomonadati</taxon>
        <taxon>Bacteroidota</taxon>
        <taxon>Flavobacteriia</taxon>
        <taxon>Flavobacteriales</taxon>
        <taxon>Weeksellaceae</taxon>
        <taxon>Chryseobacterium group</taxon>
        <taxon>Chryseobacterium</taxon>
    </lineage>
</organism>
<keyword evidence="1" id="KW-0812">Transmembrane</keyword>
<sequence>MFKKTEVLIILFLWLNIIFSFITVPYSNLFLNIGIAGLAIVSVLYKFRPRLSTIILIFLLGIGVFNIASFNNAFQINFAHINIINLLLLSILAYKKRDIISGLKEKWFGTTKEEISERRNSQIDFFRTRFKDLNDDELKRKLQENISDKAKNAIRKILIERKL</sequence>
<proteinExistence type="predicted"/>
<protein>
    <submittedName>
        <fullName evidence="2">Uncharacterized protein</fullName>
    </submittedName>
</protein>
<name>A0A840KDR2_9FLAO</name>
<dbReference type="Proteomes" id="UP000592180">
    <property type="component" value="Unassembled WGS sequence"/>
</dbReference>
<evidence type="ECO:0000313" key="3">
    <source>
        <dbReference type="Proteomes" id="UP000592180"/>
    </source>
</evidence>